<keyword evidence="1" id="KW-0378">Hydrolase</keyword>
<evidence type="ECO:0000256" key="1">
    <source>
        <dbReference type="ARBA" id="ARBA00022801"/>
    </source>
</evidence>
<name>A0ABX2LS99_9STAP</name>
<evidence type="ECO:0000259" key="2">
    <source>
        <dbReference type="Pfam" id="PF00149"/>
    </source>
</evidence>
<dbReference type="Gene3D" id="3.60.21.10">
    <property type="match status" value="1"/>
</dbReference>
<comment type="caution">
    <text evidence="3">The sequence shown here is derived from an EMBL/GenBank/DDBJ whole genome shotgun (WGS) entry which is preliminary data.</text>
</comment>
<dbReference type="Pfam" id="PF00149">
    <property type="entry name" value="Metallophos"/>
    <property type="match status" value="1"/>
</dbReference>
<dbReference type="EMBL" id="JABVEG010000003">
    <property type="protein sequence ID" value="NUI82578.1"/>
    <property type="molecule type" value="Genomic_DNA"/>
</dbReference>
<accession>A0ABX2LS99</accession>
<dbReference type="CDD" id="cd00840">
    <property type="entry name" value="MPP_Mre11_N"/>
    <property type="match status" value="1"/>
</dbReference>
<dbReference type="GeneID" id="74186923"/>
<dbReference type="InterPro" id="IPR029052">
    <property type="entry name" value="Metallo-depent_PP-like"/>
</dbReference>
<gene>
    <name evidence="3" type="ORF">HUN84_07415</name>
</gene>
<dbReference type="Proteomes" id="UP000610527">
    <property type="component" value="Unassembled WGS sequence"/>
</dbReference>
<reference evidence="3 4" key="1">
    <citation type="submission" date="2020-06" db="EMBL/GenBank/DDBJ databases">
        <title>Staphylococcus borealis sp. nov. -A novel member of the Staphylococcaceae family isolated from skin and blood in humans.</title>
        <authorList>
            <person name="Pain M."/>
            <person name="Wolden R."/>
            <person name="Jaen-Luchoro D."/>
            <person name="Salva-Serra F."/>
            <person name="Iglesias B.P."/>
            <person name="Karlsson R."/>
            <person name="Klingenberg C."/>
            <person name="Cavanagh J.P."/>
        </authorList>
    </citation>
    <scope>NUCLEOTIDE SEQUENCE [LARGE SCALE GENOMIC DNA]</scope>
    <source>
        <strain evidence="3 4">58-22</strain>
    </source>
</reference>
<proteinExistence type="predicted"/>
<feature type="domain" description="Calcineurin-like phosphoesterase" evidence="2">
    <location>
        <begin position="2"/>
        <end position="199"/>
    </location>
</feature>
<protein>
    <submittedName>
        <fullName evidence="3">DNA repair exonuclease</fullName>
    </submittedName>
</protein>
<evidence type="ECO:0000313" key="4">
    <source>
        <dbReference type="Proteomes" id="UP000610527"/>
    </source>
</evidence>
<organism evidence="3 4">
    <name type="scientific">Staphylococcus borealis</name>
    <dbReference type="NCBI Taxonomy" id="2742203"/>
    <lineage>
        <taxon>Bacteria</taxon>
        <taxon>Bacillati</taxon>
        <taxon>Bacillota</taxon>
        <taxon>Bacilli</taxon>
        <taxon>Bacillales</taxon>
        <taxon>Staphylococcaceae</taxon>
        <taxon>Staphylococcus</taxon>
    </lineage>
</organism>
<dbReference type="SUPFAM" id="SSF56300">
    <property type="entry name" value="Metallo-dependent phosphatases"/>
    <property type="match status" value="1"/>
</dbReference>
<dbReference type="InterPro" id="IPR041796">
    <property type="entry name" value="Mre11_N"/>
</dbReference>
<dbReference type="PANTHER" id="PTHR30337:SF7">
    <property type="entry name" value="PHOSPHOESTERASE"/>
    <property type="match status" value="1"/>
</dbReference>
<dbReference type="InterPro" id="IPR050535">
    <property type="entry name" value="DNA_Repair-Maintenance_Comp"/>
</dbReference>
<keyword evidence="4" id="KW-1185">Reference proteome</keyword>
<keyword evidence="3" id="KW-0269">Exonuclease</keyword>
<dbReference type="PANTHER" id="PTHR30337">
    <property type="entry name" value="COMPONENT OF ATP-DEPENDENT DSDNA EXONUCLEASE"/>
    <property type="match status" value="1"/>
</dbReference>
<dbReference type="RefSeq" id="WP_053030608.1">
    <property type="nucleotide sequence ID" value="NZ_CUEE01000008.1"/>
</dbReference>
<dbReference type="InterPro" id="IPR004843">
    <property type="entry name" value="Calcineurin-like_PHP"/>
</dbReference>
<sequence>MIKFIHCADLHLDSPFKSKSHLAPSIFEDVQNSAYESFKKIVDTALKEEVDFVLIVGDLFDSENRTLRAEVFLKEQFKRLEKEQIFVYVSHGNHDPLTEKITNDWPNNVSVFSNRLETYQAITKDGETIFIHGFSYQHDASYENKIDEFPSSQGKKGIHIGMLHGTYSKSSTKDRYTEFILEDLNQKLYHYWALGHIHERQELSDMPPIHYPGNIQGRHFGEQGPKGCLLVEGDHLRLNATFIPTQQIRFEEATINTDKVSKQEIYEAIQSFKESVRSNGKAFYRLTVNLDSDKPLSSHDISQIKEMIDDYEENEHHFVMIESLTFNYIQMDETPLVREFSADLIKDNKVFETAMTELYLNPRASKYLEDYTDFDKVELVNRAENILKAIMRGESDDH</sequence>
<dbReference type="PIRSF" id="PIRSF033091">
    <property type="entry name" value="Pesterase_YhaO"/>
    <property type="match status" value="1"/>
</dbReference>
<keyword evidence="3" id="KW-0540">Nuclease</keyword>
<dbReference type="InterPro" id="IPR014576">
    <property type="entry name" value="Pesterase_YhaO"/>
</dbReference>
<evidence type="ECO:0000313" key="3">
    <source>
        <dbReference type="EMBL" id="NUI82578.1"/>
    </source>
</evidence>
<dbReference type="GO" id="GO:0004527">
    <property type="term" value="F:exonuclease activity"/>
    <property type="evidence" value="ECO:0007669"/>
    <property type="project" value="UniProtKB-KW"/>
</dbReference>